<feature type="chain" id="PRO_5039477572" evidence="6">
    <location>
        <begin position="22"/>
        <end position="313"/>
    </location>
</feature>
<reference evidence="8 9" key="1">
    <citation type="submission" date="2018-07" db="EMBL/GenBank/DDBJ databases">
        <title>Genomic Encyclopedia of Type Strains, Phase IV (KMG-IV): sequencing the most valuable type-strain genomes for metagenomic binning, comparative biology and taxonomic classification.</title>
        <authorList>
            <person name="Goeker M."/>
        </authorList>
    </citation>
    <scope>NUCLEOTIDE SEQUENCE [LARGE SCALE GENOMIC DNA]</scope>
    <source>
        <strain evidence="8 9">DSM 27696</strain>
    </source>
</reference>
<comment type="subcellular location">
    <subcellularLocation>
        <location evidence="1">Cell membrane</location>
        <topology evidence="1">Lipid-anchor</topology>
    </subcellularLocation>
</comment>
<dbReference type="PROSITE" id="PS51257">
    <property type="entry name" value="PROKAR_LIPOPROTEIN"/>
    <property type="match status" value="1"/>
</dbReference>
<dbReference type="InterPro" id="IPR002491">
    <property type="entry name" value="ABC_transptr_periplasmic_BD"/>
</dbReference>
<keyword evidence="5" id="KW-0175">Coiled coil</keyword>
<dbReference type="InterPro" id="IPR051313">
    <property type="entry name" value="Bact_iron-sidero_bind"/>
</dbReference>
<dbReference type="PANTHER" id="PTHR30532:SF26">
    <property type="entry name" value="IRON(3+)-HYDROXAMATE-BINDING PROTEIN FHUD"/>
    <property type="match status" value="1"/>
</dbReference>
<keyword evidence="9" id="KW-1185">Reference proteome</keyword>
<dbReference type="OrthoDB" id="2241086at2"/>
<evidence type="ECO:0000256" key="6">
    <source>
        <dbReference type="SAM" id="SignalP"/>
    </source>
</evidence>
<proteinExistence type="inferred from homology"/>
<name>A0A368YBA2_9BACI</name>
<keyword evidence="3" id="KW-0813">Transport</keyword>
<dbReference type="PROSITE" id="PS50983">
    <property type="entry name" value="FE_B12_PBP"/>
    <property type="match status" value="1"/>
</dbReference>
<dbReference type="Proteomes" id="UP000252585">
    <property type="component" value="Unassembled WGS sequence"/>
</dbReference>
<dbReference type="Pfam" id="PF01497">
    <property type="entry name" value="Peripla_BP_2"/>
    <property type="match status" value="1"/>
</dbReference>
<evidence type="ECO:0000256" key="3">
    <source>
        <dbReference type="ARBA" id="ARBA00022448"/>
    </source>
</evidence>
<sequence length="313" mass="34941">MKQLKTLFIMVIFLLLISACGQDDQTSQAKGESETKIYTDTTGVEVEIPKNPERIVTTQYLDAMIALGHKPVGAATHVLDNNYLKEKQEGVVDIGNPVNVEKVLELEPDLIITANPEEVEQLSKIAPTVVIAFNAVDVYGQLTEVGKVLGKEDEAEAWIADYKEKSEEAQEQLNGVIGEDETVSIFMTYKNILRVYGGRNIGHIFYRSLGLTPPPYIQEKIADDPEFVEFNNEEISMEKLPELAGDHIIMLNYGPETSEEGGMFNDIENSTLWQNLDAVEAGNFHVIQQEPWFTYSPIASKESLELSVDLLTK</sequence>
<gene>
    <name evidence="8" type="ORF">DFR57_102254</name>
</gene>
<protein>
    <submittedName>
        <fullName evidence="8">Iron complex transport system substrate-binding protein</fullName>
    </submittedName>
</protein>
<feature type="domain" description="Fe/B12 periplasmic-binding" evidence="7">
    <location>
        <begin position="52"/>
        <end position="313"/>
    </location>
</feature>
<dbReference type="EMBL" id="QPJJ01000002">
    <property type="protein sequence ID" value="RCW76979.1"/>
    <property type="molecule type" value="Genomic_DNA"/>
</dbReference>
<dbReference type="Gene3D" id="3.40.50.1980">
    <property type="entry name" value="Nitrogenase molybdenum iron protein domain"/>
    <property type="match status" value="2"/>
</dbReference>
<feature type="coiled-coil region" evidence="5">
    <location>
        <begin position="152"/>
        <end position="179"/>
    </location>
</feature>
<dbReference type="AlphaFoldDB" id="A0A368YBA2"/>
<dbReference type="GO" id="GO:0005886">
    <property type="term" value="C:plasma membrane"/>
    <property type="evidence" value="ECO:0007669"/>
    <property type="project" value="UniProtKB-SubCell"/>
</dbReference>
<evidence type="ECO:0000256" key="2">
    <source>
        <dbReference type="ARBA" id="ARBA00008814"/>
    </source>
</evidence>
<comment type="caution">
    <text evidence="8">The sequence shown here is derived from an EMBL/GenBank/DDBJ whole genome shotgun (WGS) entry which is preliminary data.</text>
</comment>
<dbReference type="GO" id="GO:0030288">
    <property type="term" value="C:outer membrane-bounded periplasmic space"/>
    <property type="evidence" value="ECO:0007669"/>
    <property type="project" value="TreeGrafter"/>
</dbReference>
<keyword evidence="4 6" id="KW-0732">Signal</keyword>
<evidence type="ECO:0000313" key="9">
    <source>
        <dbReference type="Proteomes" id="UP000252585"/>
    </source>
</evidence>
<accession>A0A368YBA2</accession>
<evidence type="ECO:0000256" key="5">
    <source>
        <dbReference type="SAM" id="Coils"/>
    </source>
</evidence>
<dbReference type="SUPFAM" id="SSF53807">
    <property type="entry name" value="Helical backbone' metal receptor"/>
    <property type="match status" value="1"/>
</dbReference>
<evidence type="ECO:0000259" key="7">
    <source>
        <dbReference type="PROSITE" id="PS50983"/>
    </source>
</evidence>
<organism evidence="8 9">
    <name type="scientific">Saliterribacillus persicus</name>
    <dbReference type="NCBI Taxonomy" id="930114"/>
    <lineage>
        <taxon>Bacteria</taxon>
        <taxon>Bacillati</taxon>
        <taxon>Bacillota</taxon>
        <taxon>Bacilli</taxon>
        <taxon>Bacillales</taxon>
        <taxon>Bacillaceae</taxon>
        <taxon>Saliterribacillus</taxon>
    </lineage>
</organism>
<dbReference type="GO" id="GO:1901678">
    <property type="term" value="P:iron coordination entity transport"/>
    <property type="evidence" value="ECO:0007669"/>
    <property type="project" value="UniProtKB-ARBA"/>
</dbReference>
<feature type="signal peptide" evidence="6">
    <location>
        <begin position="1"/>
        <end position="21"/>
    </location>
</feature>
<dbReference type="PANTHER" id="PTHR30532">
    <property type="entry name" value="IRON III DICITRATE-BINDING PERIPLASMIC PROTEIN"/>
    <property type="match status" value="1"/>
</dbReference>
<evidence type="ECO:0000256" key="4">
    <source>
        <dbReference type="ARBA" id="ARBA00022729"/>
    </source>
</evidence>
<evidence type="ECO:0000313" key="8">
    <source>
        <dbReference type="EMBL" id="RCW76979.1"/>
    </source>
</evidence>
<comment type="similarity">
    <text evidence="2">Belongs to the bacterial solute-binding protein 8 family.</text>
</comment>
<dbReference type="RefSeq" id="WP_114351737.1">
    <property type="nucleotide sequence ID" value="NZ_QPJJ01000002.1"/>
</dbReference>
<dbReference type="CDD" id="cd01138">
    <property type="entry name" value="FeuA"/>
    <property type="match status" value="1"/>
</dbReference>
<evidence type="ECO:0000256" key="1">
    <source>
        <dbReference type="ARBA" id="ARBA00004193"/>
    </source>
</evidence>